<evidence type="ECO:0000313" key="10">
    <source>
        <dbReference type="Proteomes" id="UP000549343"/>
    </source>
</evidence>
<feature type="transmembrane region" description="Helical" evidence="5">
    <location>
        <begin position="172"/>
        <end position="190"/>
    </location>
</feature>
<dbReference type="PANTHER" id="PTHR24421:SF61">
    <property type="entry name" value="OXYGEN SENSOR HISTIDINE KINASE NREB"/>
    <property type="match status" value="1"/>
</dbReference>
<sequence length="418" mass="44898">MTEQTAGTPGAAPGQPDAPPSAPPGRLDGDAGATRAAPRLGRTAEGRLIAGVCRGLAGHLGVDVLVVRVAFVLLTMASGLGIAAYAAFWILVPAPGKDERAAGRRRGRDWGQLLAYVAVTSGLAALPWGAAGVVQWALWPFAIGGIGAAILWQQADRDQRQRWTLPLRERWLRSLLGLLLVVGGVGGVLVQNVEAAQAGSVIIAMLIILSGVAVIVTPWVVRLWQDLDAERHERIRSQERAELAAHIHDSVLHTLTLIQRNAADPREVQRLARSQERTLRTWLYQPRADPDQTFAAAIRETAGEVEDDHGVPIEIVCVGDTPLDEGLRAALQAAREAMVNAAKYAGAPVVSVYAEVEGDEVAIFVRDRGKGFDFDQVPEDRMGVRESIIGRMERNGGKATVRTEPGEGTEVRLEIKKS</sequence>
<keyword evidence="11" id="KW-1185">Reference proteome</keyword>
<evidence type="ECO:0000313" key="9">
    <source>
        <dbReference type="EMBL" id="MBB4778127.1"/>
    </source>
</evidence>
<dbReference type="GO" id="GO:0000160">
    <property type="term" value="P:phosphorelay signal transduction system"/>
    <property type="evidence" value="ECO:0007669"/>
    <property type="project" value="UniProtKB-KW"/>
</dbReference>
<organism evidence="9 10">
    <name type="scientific">Actinomadura livida</name>
    <dbReference type="NCBI Taxonomy" id="79909"/>
    <lineage>
        <taxon>Bacteria</taxon>
        <taxon>Bacillati</taxon>
        <taxon>Actinomycetota</taxon>
        <taxon>Actinomycetes</taxon>
        <taxon>Streptosporangiales</taxon>
        <taxon>Thermomonosporaceae</taxon>
        <taxon>Actinomadura</taxon>
    </lineage>
</organism>
<feature type="transmembrane region" description="Helical" evidence="5">
    <location>
        <begin position="69"/>
        <end position="92"/>
    </location>
</feature>
<evidence type="ECO:0000256" key="4">
    <source>
        <dbReference type="SAM" id="MobiDB-lite"/>
    </source>
</evidence>
<feature type="domain" description="Phage shock protein PspC N-terminal" evidence="7">
    <location>
        <begin position="39"/>
        <end position="94"/>
    </location>
</feature>
<comment type="caution">
    <text evidence="9">The sequence shown here is derived from an EMBL/GenBank/DDBJ whole genome shotgun (WGS) entry which is preliminary data.</text>
</comment>
<dbReference type="EMBL" id="JACHMV010000001">
    <property type="protein sequence ID" value="MBB4778127.1"/>
    <property type="molecule type" value="Genomic_DNA"/>
</dbReference>
<dbReference type="Pfam" id="PF04024">
    <property type="entry name" value="PspC"/>
    <property type="match status" value="1"/>
</dbReference>
<dbReference type="InterPro" id="IPR003594">
    <property type="entry name" value="HATPase_dom"/>
</dbReference>
<feature type="compositionally biased region" description="Low complexity" evidence="4">
    <location>
        <begin position="1"/>
        <end position="15"/>
    </location>
</feature>
<keyword evidence="5" id="KW-0812">Transmembrane</keyword>
<reference evidence="8" key="3">
    <citation type="submission" date="2023-12" db="EMBL/GenBank/DDBJ databases">
        <authorList>
            <person name="Sun Q."/>
            <person name="Inoue M."/>
        </authorList>
    </citation>
    <scope>NUCLEOTIDE SEQUENCE</scope>
    <source>
        <strain evidence="8">JCM 10667</strain>
    </source>
</reference>
<dbReference type="GO" id="GO:0005524">
    <property type="term" value="F:ATP binding"/>
    <property type="evidence" value="ECO:0007669"/>
    <property type="project" value="UniProtKB-KW"/>
</dbReference>
<feature type="transmembrane region" description="Helical" evidence="5">
    <location>
        <begin position="136"/>
        <end position="152"/>
    </location>
</feature>
<proteinExistence type="predicted"/>
<evidence type="ECO:0000256" key="2">
    <source>
        <dbReference type="ARBA" id="ARBA00022777"/>
    </source>
</evidence>
<dbReference type="Pfam" id="PF02518">
    <property type="entry name" value="HATPase_c"/>
    <property type="match status" value="1"/>
</dbReference>
<feature type="transmembrane region" description="Helical" evidence="5">
    <location>
        <begin position="202"/>
        <end position="224"/>
    </location>
</feature>
<evidence type="ECO:0000313" key="8">
    <source>
        <dbReference type="EMBL" id="GAA0599093.1"/>
    </source>
</evidence>
<evidence type="ECO:0000256" key="1">
    <source>
        <dbReference type="ARBA" id="ARBA00022679"/>
    </source>
</evidence>
<dbReference type="Proteomes" id="UP001501427">
    <property type="component" value="Unassembled WGS sequence"/>
</dbReference>
<reference evidence="9 10" key="2">
    <citation type="submission" date="2020-08" db="EMBL/GenBank/DDBJ databases">
        <title>Sequencing the genomes of 1000 actinobacteria strains.</title>
        <authorList>
            <person name="Klenk H.-P."/>
        </authorList>
    </citation>
    <scope>NUCLEOTIDE SEQUENCE [LARGE SCALE GENOMIC DNA]</scope>
    <source>
        <strain evidence="9 10">DSM 44772</strain>
    </source>
</reference>
<evidence type="ECO:0000256" key="5">
    <source>
        <dbReference type="SAM" id="Phobius"/>
    </source>
</evidence>
<feature type="transmembrane region" description="Helical" evidence="5">
    <location>
        <begin position="113"/>
        <end position="130"/>
    </location>
</feature>
<keyword evidence="5" id="KW-1133">Transmembrane helix</keyword>
<dbReference type="Proteomes" id="UP000549343">
    <property type="component" value="Unassembled WGS sequence"/>
</dbReference>
<dbReference type="InterPro" id="IPR007168">
    <property type="entry name" value="Phageshock_PspC_N"/>
</dbReference>
<keyword evidence="8" id="KW-0067">ATP-binding</keyword>
<dbReference type="GO" id="GO:0016301">
    <property type="term" value="F:kinase activity"/>
    <property type="evidence" value="ECO:0007669"/>
    <property type="project" value="UniProtKB-KW"/>
</dbReference>
<evidence type="ECO:0000259" key="6">
    <source>
        <dbReference type="Pfam" id="PF02518"/>
    </source>
</evidence>
<keyword evidence="3" id="KW-0902">Two-component regulatory system</keyword>
<dbReference type="AlphaFoldDB" id="A0A7W7IJ97"/>
<dbReference type="InterPro" id="IPR050482">
    <property type="entry name" value="Sensor_HK_TwoCompSys"/>
</dbReference>
<keyword evidence="1" id="KW-0808">Transferase</keyword>
<dbReference type="PANTHER" id="PTHR24421">
    <property type="entry name" value="NITRATE/NITRITE SENSOR PROTEIN NARX-RELATED"/>
    <property type="match status" value="1"/>
</dbReference>
<keyword evidence="8" id="KW-0547">Nucleotide-binding</keyword>
<dbReference type="SUPFAM" id="SSF55874">
    <property type="entry name" value="ATPase domain of HSP90 chaperone/DNA topoisomerase II/histidine kinase"/>
    <property type="match status" value="1"/>
</dbReference>
<reference evidence="8 11" key="1">
    <citation type="journal article" date="2019" name="Int. J. Syst. Evol. Microbiol.">
        <title>The Global Catalogue of Microorganisms (GCM) 10K type strain sequencing project: providing services to taxonomists for standard genome sequencing and annotation.</title>
        <authorList>
            <consortium name="The Broad Institute Genomics Platform"/>
            <consortium name="The Broad Institute Genome Sequencing Center for Infectious Disease"/>
            <person name="Wu L."/>
            <person name="Ma J."/>
        </authorList>
    </citation>
    <scope>NUCLEOTIDE SEQUENCE [LARGE SCALE GENOMIC DNA]</scope>
    <source>
        <strain evidence="8 11">JCM 10667</strain>
    </source>
</reference>
<feature type="domain" description="Histidine kinase/HSP90-like ATPase" evidence="6">
    <location>
        <begin position="331"/>
        <end position="416"/>
    </location>
</feature>
<evidence type="ECO:0000259" key="7">
    <source>
        <dbReference type="Pfam" id="PF04024"/>
    </source>
</evidence>
<keyword evidence="2 9" id="KW-0418">Kinase</keyword>
<evidence type="ECO:0000313" key="11">
    <source>
        <dbReference type="Proteomes" id="UP001501427"/>
    </source>
</evidence>
<dbReference type="InterPro" id="IPR036890">
    <property type="entry name" value="HATPase_C_sf"/>
</dbReference>
<keyword evidence="5" id="KW-0472">Membrane</keyword>
<dbReference type="EMBL" id="BAAAHD010000094">
    <property type="protein sequence ID" value="GAA0599093.1"/>
    <property type="molecule type" value="Genomic_DNA"/>
</dbReference>
<gene>
    <name evidence="9" type="ORF">F4557_006545</name>
    <name evidence="8" type="ORF">GCM10009546_71320</name>
</gene>
<dbReference type="Gene3D" id="3.30.565.10">
    <property type="entry name" value="Histidine kinase-like ATPase, C-terminal domain"/>
    <property type="match status" value="1"/>
</dbReference>
<name>A0A7W7IJ97_9ACTN</name>
<evidence type="ECO:0000256" key="3">
    <source>
        <dbReference type="ARBA" id="ARBA00023012"/>
    </source>
</evidence>
<accession>A0A7W7IJ97</accession>
<feature type="region of interest" description="Disordered" evidence="4">
    <location>
        <begin position="1"/>
        <end position="33"/>
    </location>
</feature>
<protein>
    <submittedName>
        <fullName evidence="8">ATP-binding protein</fullName>
    </submittedName>
    <submittedName>
        <fullName evidence="9">Signal transduction histidine kinase/phage shock protein PspC (Stress-responsive transcriptional regulator)</fullName>
    </submittedName>
</protein>